<evidence type="ECO:0000259" key="8">
    <source>
        <dbReference type="PROSITE" id="PS50156"/>
    </source>
</evidence>
<evidence type="ECO:0000256" key="3">
    <source>
        <dbReference type="ARBA" id="ARBA00022475"/>
    </source>
</evidence>
<proteinExistence type="inferred from homology"/>
<keyword evidence="5 7" id="KW-1133">Transmembrane helix</keyword>
<reference evidence="10" key="1">
    <citation type="journal article" date="2019" name="Int. J. Syst. Evol. Microbiol.">
        <title>The Global Catalogue of Microorganisms (GCM) 10K type strain sequencing project: providing services to taxonomists for standard genome sequencing and annotation.</title>
        <authorList>
            <consortium name="The Broad Institute Genomics Platform"/>
            <consortium name="The Broad Institute Genome Sequencing Center for Infectious Disease"/>
            <person name="Wu L."/>
            <person name="Ma J."/>
        </authorList>
    </citation>
    <scope>NUCLEOTIDE SEQUENCE [LARGE SCALE GENOMIC DNA]</scope>
    <source>
        <strain evidence="10">JCM 15933</strain>
    </source>
</reference>
<dbReference type="InterPro" id="IPR050545">
    <property type="entry name" value="Mycobact_MmpL"/>
</dbReference>
<dbReference type="SUPFAM" id="SSF82866">
    <property type="entry name" value="Multidrug efflux transporter AcrB transmembrane domain"/>
    <property type="match status" value="2"/>
</dbReference>
<dbReference type="PANTHER" id="PTHR33406">
    <property type="entry name" value="MEMBRANE PROTEIN MJ1562-RELATED"/>
    <property type="match status" value="1"/>
</dbReference>
<comment type="subcellular location">
    <subcellularLocation>
        <location evidence="1">Cell membrane</location>
        <topology evidence="1">Multi-pass membrane protein</topology>
    </subcellularLocation>
</comment>
<dbReference type="PROSITE" id="PS50156">
    <property type="entry name" value="SSD"/>
    <property type="match status" value="1"/>
</dbReference>
<feature type="transmembrane region" description="Helical" evidence="7">
    <location>
        <begin position="620"/>
        <end position="640"/>
    </location>
</feature>
<evidence type="ECO:0000256" key="4">
    <source>
        <dbReference type="ARBA" id="ARBA00022692"/>
    </source>
</evidence>
<keyword evidence="10" id="KW-1185">Reference proteome</keyword>
<protein>
    <submittedName>
        <fullName evidence="9">MMPL family transporter</fullName>
    </submittedName>
</protein>
<keyword evidence="3" id="KW-1003">Cell membrane</keyword>
<accession>A0ABP4LTT5</accession>
<dbReference type="InterPro" id="IPR004869">
    <property type="entry name" value="MMPL_dom"/>
</dbReference>
<keyword evidence="6 7" id="KW-0472">Membrane</keyword>
<dbReference type="PANTHER" id="PTHR33406:SF11">
    <property type="entry name" value="MEMBRANE PROTEIN SCO6666-RELATED"/>
    <property type="match status" value="1"/>
</dbReference>
<comment type="similarity">
    <text evidence="2">Belongs to the resistance-nodulation-cell division (RND) (TC 2.A.6) family. MmpL subfamily.</text>
</comment>
<feature type="transmembrane region" description="Helical" evidence="7">
    <location>
        <begin position="534"/>
        <end position="552"/>
    </location>
</feature>
<feature type="transmembrane region" description="Helical" evidence="7">
    <location>
        <begin position="572"/>
        <end position="593"/>
    </location>
</feature>
<feature type="transmembrane region" description="Helical" evidence="7">
    <location>
        <begin position="183"/>
        <end position="216"/>
    </location>
</feature>
<dbReference type="Pfam" id="PF03176">
    <property type="entry name" value="MMPL"/>
    <property type="match status" value="2"/>
</dbReference>
<dbReference type="RefSeq" id="WP_344505189.1">
    <property type="nucleotide sequence ID" value="NZ_BAAAQD010000011.1"/>
</dbReference>
<feature type="transmembrane region" description="Helical" evidence="7">
    <location>
        <begin position="277"/>
        <end position="296"/>
    </location>
</feature>
<feature type="transmembrane region" description="Helical" evidence="7">
    <location>
        <begin position="347"/>
        <end position="375"/>
    </location>
</feature>
<dbReference type="Gene3D" id="1.20.1640.10">
    <property type="entry name" value="Multidrug efflux transporter AcrB transmembrane domain"/>
    <property type="match status" value="2"/>
</dbReference>
<comment type="caution">
    <text evidence="9">The sequence shown here is derived from an EMBL/GenBank/DDBJ whole genome shotgun (WGS) entry which is preliminary data.</text>
</comment>
<evidence type="ECO:0000256" key="5">
    <source>
        <dbReference type="ARBA" id="ARBA00022989"/>
    </source>
</evidence>
<feature type="transmembrane region" description="Helical" evidence="7">
    <location>
        <begin position="302"/>
        <end position="327"/>
    </location>
</feature>
<dbReference type="InterPro" id="IPR000731">
    <property type="entry name" value="SSD"/>
</dbReference>
<evidence type="ECO:0000313" key="10">
    <source>
        <dbReference type="Proteomes" id="UP001501470"/>
    </source>
</evidence>
<evidence type="ECO:0000313" key="9">
    <source>
        <dbReference type="EMBL" id="GAA1531497.1"/>
    </source>
</evidence>
<evidence type="ECO:0000256" key="6">
    <source>
        <dbReference type="ARBA" id="ARBA00023136"/>
    </source>
</evidence>
<sequence>MGFMAGLGGWCFRNRWWVLGAWLVAVIGGVLAAGPLLDAISETNSVRKKVESIEAYDLIGTAEDSSGQVVGLVDAVDPKAEDVRAAVDAAAGRLRGVEHVRKVDATAVSADGRALLVVATLEKVDKPTRNAAVDKVEAELDRLRGELPAGAAVRVGGSATISRDAGRTLDGDRSRAELLSLPLTLVVLVIVFGGLIAAGVPVLAAVVSVAAVFPVLYVFTTFTDVDSNALTVASLLGLGLSVDYGLLLVARYREELAAGFDPGDAIGRAWATAGRTILFSALTVAAALAGLLAFSVRQLTALGAAGVSIALVAMLVSLTFTAALIGLARKRLKPARRARRDEAGRGFFAALAALVQRRAALVAVVTAALLLAAGLPLLSATVKLPGLEGFPRSIESVRVADELKTRFGRAFAPTLTVVARTGAAELDAYAARWSGDPAVGKVQPAKPVGDGLAAVELSLRGGAQDDAAQELVLRLRADRPAGVQSWVTGDAAVLVDLVDLIVDDLPLALGITLTAMLVLLFAMTGSLVVPVKAILANVVSLGATLGVMVAVFEHGWLAGVLGTLTVGGLDPFVVVILFAFAFALSMDYEVFLLGRVKEYVDGGDDTDTAVRRGLQHTGRVITSAALLMVIVFGCFAAAQMGSIEQIGLGLTTAVLIDATVVRCLLVPATMTLLGRWNWWAPGPLRRLHQRVGLKETTLPEREPVTIA</sequence>
<evidence type="ECO:0000256" key="7">
    <source>
        <dbReference type="SAM" id="Phobius"/>
    </source>
</evidence>
<feature type="transmembrane region" description="Helical" evidence="7">
    <location>
        <begin position="505"/>
        <end position="522"/>
    </location>
</feature>
<name>A0ABP4LTT5_9ACTN</name>
<feature type="domain" description="SSD" evidence="8">
    <location>
        <begin position="196"/>
        <end position="327"/>
    </location>
</feature>
<feature type="transmembrane region" description="Helical" evidence="7">
    <location>
        <begin position="16"/>
        <end position="40"/>
    </location>
</feature>
<organism evidence="9 10">
    <name type="scientific">Dactylosporangium maewongense</name>
    <dbReference type="NCBI Taxonomy" id="634393"/>
    <lineage>
        <taxon>Bacteria</taxon>
        <taxon>Bacillati</taxon>
        <taxon>Actinomycetota</taxon>
        <taxon>Actinomycetes</taxon>
        <taxon>Micromonosporales</taxon>
        <taxon>Micromonosporaceae</taxon>
        <taxon>Dactylosporangium</taxon>
    </lineage>
</organism>
<gene>
    <name evidence="9" type="ORF">GCM10009827_056540</name>
</gene>
<evidence type="ECO:0000256" key="2">
    <source>
        <dbReference type="ARBA" id="ARBA00010157"/>
    </source>
</evidence>
<dbReference type="EMBL" id="BAAAQD010000011">
    <property type="protein sequence ID" value="GAA1531497.1"/>
    <property type="molecule type" value="Genomic_DNA"/>
</dbReference>
<dbReference type="Proteomes" id="UP001501470">
    <property type="component" value="Unassembled WGS sequence"/>
</dbReference>
<keyword evidence="4 7" id="KW-0812">Transmembrane</keyword>
<evidence type="ECO:0000256" key="1">
    <source>
        <dbReference type="ARBA" id="ARBA00004651"/>
    </source>
</evidence>
<feature type="transmembrane region" description="Helical" evidence="7">
    <location>
        <begin position="228"/>
        <end position="250"/>
    </location>
</feature>